<dbReference type="PANTHER" id="PTHR24006">
    <property type="entry name" value="UBIQUITIN CARBOXYL-TERMINAL HYDROLASE"/>
    <property type="match status" value="1"/>
</dbReference>
<dbReference type="AlphaFoldDB" id="A0AAD1X5L1"/>
<dbReference type="PROSITE" id="PS50235">
    <property type="entry name" value="USP_3"/>
    <property type="match status" value="1"/>
</dbReference>
<dbReference type="SUPFAM" id="SSF54001">
    <property type="entry name" value="Cysteine proteinases"/>
    <property type="match status" value="1"/>
</dbReference>
<dbReference type="InterPro" id="IPR050164">
    <property type="entry name" value="Peptidase_C19"/>
</dbReference>
<reference evidence="3" key="1">
    <citation type="submission" date="2023-07" db="EMBL/GenBank/DDBJ databases">
        <authorList>
            <consortium name="AG Swart"/>
            <person name="Singh M."/>
            <person name="Singh A."/>
            <person name="Seah K."/>
            <person name="Emmerich C."/>
        </authorList>
    </citation>
    <scope>NUCLEOTIDE SEQUENCE</scope>
    <source>
        <strain evidence="3">DP1</strain>
    </source>
</reference>
<dbReference type="GO" id="GO:0005829">
    <property type="term" value="C:cytosol"/>
    <property type="evidence" value="ECO:0007669"/>
    <property type="project" value="TreeGrafter"/>
</dbReference>
<name>A0AAD1X5L1_EUPCR</name>
<protein>
    <recommendedName>
        <fullName evidence="2">USP domain-containing protein</fullName>
    </recommendedName>
</protein>
<dbReference type="PANTHER" id="PTHR24006:SF827">
    <property type="entry name" value="UBIQUITIN CARBOXYL-TERMINAL HYDROLASE 34"/>
    <property type="match status" value="1"/>
</dbReference>
<dbReference type="InterPro" id="IPR001394">
    <property type="entry name" value="Peptidase_C19_UCH"/>
</dbReference>
<feature type="compositionally biased region" description="Basic and acidic residues" evidence="1">
    <location>
        <begin position="195"/>
        <end position="204"/>
    </location>
</feature>
<dbReference type="InterPro" id="IPR028889">
    <property type="entry name" value="USP"/>
</dbReference>
<dbReference type="InterPro" id="IPR038765">
    <property type="entry name" value="Papain-like_cys_pep_sf"/>
</dbReference>
<dbReference type="Gene3D" id="3.90.70.10">
    <property type="entry name" value="Cysteine proteinases"/>
    <property type="match status" value="1"/>
</dbReference>
<feature type="domain" description="USP" evidence="2">
    <location>
        <begin position="333"/>
        <end position="649"/>
    </location>
</feature>
<evidence type="ECO:0000313" key="4">
    <source>
        <dbReference type="Proteomes" id="UP001295684"/>
    </source>
</evidence>
<evidence type="ECO:0000313" key="3">
    <source>
        <dbReference type="EMBL" id="CAI2361649.1"/>
    </source>
</evidence>
<dbReference type="Proteomes" id="UP001295684">
    <property type="component" value="Unassembled WGS sequence"/>
</dbReference>
<organism evidence="3 4">
    <name type="scientific">Euplotes crassus</name>
    <dbReference type="NCBI Taxonomy" id="5936"/>
    <lineage>
        <taxon>Eukaryota</taxon>
        <taxon>Sar</taxon>
        <taxon>Alveolata</taxon>
        <taxon>Ciliophora</taxon>
        <taxon>Intramacronucleata</taxon>
        <taxon>Spirotrichea</taxon>
        <taxon>Hypotrichia</taxon>
        <taxon>Euplotida</taxon>
        <taxon>Euplotidae</taxon>
        <taxon>Moneuplotes</taxon>
    </lineage>
</organism>
<sequence length="650" mass="75059">MQENLEVLGQLCDYIQKHETPALQNHFKACQTYANSLPFGRDIHHRFINYASKKGQQDHLKLMMALKIIQGMLGVINKNPECEKGLENLIQRTHSESFSEIINNYKEDDLSQNLEDALDAPRDHIFEVLTYLTRIPNESLNPELNKASPSNHMLQVQRNPNEKCPQDSETEVKDDQNNDSSPKTHQRNISDSSEEDHAPPKPEQEAIPEEIKLDESFEDSKELPPNPSLSVWPPSHSQARKNLSSDSSKSSFQKEQEEQKESDHFQHQANSVRSPNFSVGFNEEQWSNHSNHSDEEEKHFSDESSNSVEIDEVQVINLEDYVLGPQKSRTVCKGIQNKYNNCFMIVILQTLFSIPEFTDCLEGYKSGLFPSLGKLLTLKFKEMVRNKPFTSQIEKLCKNYFGSKTPTIEIEKLRQLSEKEFGLNEQHDASRYMLHLFESLQNELSPADASYPSSNHTNPVDAWKEYQESHTSIIDELFVGMYETVFKCDLCTIEKEVYEEFKSIPIPIEYGRNGPTIDEFFQDSTETCFSEFKCTFCDNQDTCAIIKRVVKAPKYLMLSIQRFDQGSQKKSNDIVLYPNEFSLKEHKGEDIKYSLKAVICHSGGLNYGHYYAYCRRGLNWYYFNDEDAFSCRYGEVDPENAYMLVYEAQI</sequence>
<feature type="compositionally biased region" description="Basic and acidic residues" evidence="1">
    <location>
        <begin position="252"/>
        <end position="266"/>
    </location>
</feature>
<feature type="compositionally biased region" description="Basic and acidic residues" evidence="1">
    <location>
        <begin position="160"/>
        <end position="176"/>
    </location>
</feature>
<feature type="compositionally biased region" description="Polar residues" evidence="1">
    <location>
        <begin position="267"/>
        <end position="290"/>
    </location>
</feature>
<gene>
    <name evidence="3" type="ORF">ECRASSUSDP1_LOCUS2961</name>
</gene>
<feature type="region of interest" description="Disordered" evidence="1">
    <location>
        <begin position="139"/>
        <end position="204"/>
    </location>
</feature>
<evidence type="ECO:0000259" key="2">
    <source>
        <dbReference type="PROSITE" id="PS50235"/>
    </source>
</evidence>
<feature type="compositionally biased region" description="Polar residues" evidence="1">
    <location>
        <begin position="139"/>
        <end position="159"/>
    </location>
</feature>
<feature type="compositionally biased region" description="Polar residues" evidence="1">
    <location>
        <begin position="178"/>
        <end position="191"/>
    </location>
</feature>
<comment type="caution">
    <text evidence="3">The sequence shown here is derived from an EMBL/GenBank/DDBJ whole genome shotgun (WGS) entry which is preliminary data.</text>
</comment>
<keyword evidence="4" id="KW-1185">Reference proteome</keyword>
<dbReference type="InterPro" id="IPR018200">
    <property type="entry name" value="USP_CS"/>
</dbReference>
<dbReference type="GO" id="GO:0004843">
    <property type="term" value="F:cysteine-type deubiquitinase activity"/>
    <property type="evidence" value="ECO:0007669"/>
    <property type="project" value="InterPro"/>
</dbReference>
<evidence type="ECO:0000256" key="1">
    <source>
        <dbReference type="SAM" id="MobiDB-lite"/>
    </source>
</evidence>
<accession>A0AAD1X5L1</accession>
<dbReference type="PROSITE" id="PS00973">
    <property type="entry name" value="USP_2"/>
    <property type="match status" value="1"/>
</dbReference>
<dbReference type="GO" id="GO:0005634">
    <property type="term" value="C:nucleus"/>
    <property type="evidence" value="ECO:0007669"/>
    <property type="project" value="TreeGrafter"/>
</dbReference>
<feature type="compositionally biased region" description="Basic and acidic residues" evidence="1">
    <location>
        <begin position="291"/>
        <end position="302"/>
    </location>
</feature>
<dbReference type="GO" id="GO:0016579">
    <property type="term" value="P:protein deubiquitination"/>
    <property type="evidence" value="ECO:0007669"/>
    <property type="project" value="InterPro"/>
</dbReference>
<proteinExistence type="predicted"/>
<dbReference type="Pfam" id="PF00443">
    <property type="entry name" value="UCH"/>
    <property type="match status" value="1"/>
</dbReference>
<dbReference type="EMBL" id="CAMPGE010002837">
    <property type="protein sequence ID" value="CAI2361649.1"/>
    <property type="molecule type" value="Genomic_DNA"/>
</dbReference>
<feature type="region of interest" description="Disordered" evidence="1">
    <location>
        <begin position="216"/>
        <end position="306"/>
    </location>
</feature>